<feature type="domain" description="RlpA-like protein double-psi beta-barrel" evidence="1">
    <location>
        <begin position="13"/>
        <end position="57"/>
    </location>
</feature>
<dbReference type="Gene3D" id="2.40.40.10">
    <property type="entry name" value="RlpA-like domain"/>
    <property type="match status" value="1"/>
</dbReference>
<evidence type="ECO:0000313" key="3">
    <source>
        <dbReference type="Proteomes" id="UP001218218"/>
    </source>
</evidence>
<sequence>MARIASSISMSDVHNGSHIGVTIGDLCPGCGIEDIDLSQGAFASLAPIGDGRIPVQWHFK</sequence>
<name>A0AAD7ANA5_9AGAR</name>
<dbReference type="InterPro" id="IPR009009">
    <property type="entry name" value="RlpA-like_DPBB"/>
</dbReference>
<proteinExistence type="predicted"/>
<keyword evidence="3" id="KW-1185">Reference proteome</keyword>
<evidence type="ECO:0000259" key="1">
    <source>
        <dbReference type="Pfam" id="PF03330"/>
    </source>
</evidence>
<dbReference type="EMBL" id="JARIHO010000004">
    <property type="protein sequence ID" value="KAJ7362659.1"/>
    <property type="molecule type" value="Genomic_DNA"/>
</dbReference>
<dbReference type="Proteomes" id="UP001218218">
    <property type="component" value="Unassembled WGS sequence"/>
</dbReference>
<reference evidence="2" key="1">
    <citation type="submission" date="2023-03" db="EMBL/GenBank/DDBJ databases">
        <title>Massive genome expansion in bonnet fungi (Mycena s.s.) driven by repeated elements and novel gene families across ecological guilds.</title>
        <authorList>
            <consortium name="Lawrence Berkeley National Laboratory"/>
            <person name="Harder C.B."/>
            <person name="Miyauchi S."/>
            <person name="Viragh M."/>
            <person name="Kuo A."/>
            <person name="Thoen E."/>
            <person name="Andreopoulos B."/>
            <person name="Lu D."/>
            <person name="Skrede I."/>
            <person name="Drula E."/>
            <person name="Henrissat B."/>
            <person name="Morin E."/>
            <person name="Kohler A."/>
            <person name="Barry K."/>
            <person name="LaButti K."/>
            <person name="Morin E."/>
            <person name="Salamov A."/>
            <person name="Lipzen A."/>
            <person name="Mereny Z."/>
            <person name="Hegedus B."/>
            <person name="Baldrian P."/>
            <person name="Stursova M."/>
            <person name="Weitz H."/>
            <person name="Taylor A."/>
            <person name="Grigoriev I.V."/>
            <person name="Nagy L.G."/>
            <person name="Martin F."/>
            <person name="Kauserud H."/>
        </authorList>
    </citation>
    <scope>NUCLEOTIDE SEQUENCE</scope>
    <source>
        <strain evidence="2">CBHHK002</strain>
    </source>
</reference>
<gene>
    <name evidence="2" type="ORF">DFH08DRAFT_950901</name>
</gene>
<comment type="caution">
    <text evidence="2">The sequence shown here is derived from an EMBL/GenBank/DDBJ whole genome shotgun (WGS) entry which is preliminary data.</text>
</comment>
<dbReference type="Pfam" id="PF03330">
    <property type="entry name" value="DPBB_1"/>
    <property type="match status" value="1"/>
</dbReference>
<evidence type="ECO:0000313" key="2">
    <source>
        <dbReference type="EMBL" id="KAJ7362659.1"/>
    </source>
</evidence>
<accession>A0AAD7ANA5</accession>
<dbReference type="InterPro" id="IPR036908">
    <property type="entry name" value="RlpA-like_sf"/>
</dbReference>
<dbReference type="SUPFAM" id="SSF50685">
    <property type="entry name" value="Barwin-like endoglucanases"/>
    <property type="match status" value="1"/>
</dbReference>
<dbReference type="AlphaFoldDB" id="A0AAD7ANA5"/>
<organism evidence="2 3">
    <name type="scientific">Mycena albidolilacea</name>
    <dbReference type="NCBI Taxonomy" id="1033008"/>
    <lineage>
        <taxon>Eukaryota</taxon>
        <taxon>Fungi</taxon>
        <taxon>Dikarya</taxon>
        <taxon>Basidiomycota</taxon>
        <taxon>Agaricomycotina</taxon>
        <taxon>Agaricomycetes</taxon>
        <taxon>Agaricomycetidae</taxon>
        <taxon>Agaricales</taxon>
        <taxon>Marasmiineae</taxon>
        <taxon>Mycenaceae</taxon>
        <taxon>Mycena</taxon>
    </lineage>
</organism>
<protein>
    <recommendedName>
        <fullName evidence="1">RlpA-like protein double-psi beta-barrel domain-containing protein</fullName>
    </recommendedName>
</protein>